<dbReference type="Proteomes" id="UP000478052">
    <property type="component" value="Unassembled WGS sequence"/>
</dbReference>
<evidence type="ECO:0000313" key="2">
    <source>
        <dbReference type="EMBL" id="KAF0774166.1"/>
    </source>
</evidence>
<proteinExistence type="predicted"/>
<feature type="region of interest" description="Disordered" evidence="1">
    <location>
        <begin position="34"/>
        <end position="62"/>
    </location>
</feature>
<name>A0A6G0ZT11_APHCR</name>
<evidence type="ECO:0000313" key="3">
    <source>
        <dbReference type="Proteomes" id="UP000478052"/>
    </source>
</evidence>
<sequence>MEPNQRGYTLHSAQHKHSYNRVFCVSLTRHRPLWRSSQSARARSSPPKKKGGKNNPEDYCCGRHPFLSVRKIAPRERDSLPRRGRRPRDDRGVWSLLITYRNERVCIYNERGGKCLLLQRHAGDDGGDRR</sequence>
<organism evidence="2 3">
    <name type="scientific">Aphis craccivora</name>
    <name type="common">Cowpea aphid</name>
    <dbReference type="NCBI Taxonomy" id="307492"/>
    <lineage>
        <taxon>Eukaryota</taxon>
        <taxon>Metazoa</taxon>
        <taxon>Ecdysozoa</taxon>
        <taxon>Arthropoda</taxon>
        <taxon>Hexapoda</taxon>
        <taxon>Insecta</taxon>
        <taxon>Pterygota</taxon>
        <taxon>Neoptera</taxon>
        <taxon>Paraneoptera</taxon>
        <taxon>Hemiptera</taxon>
        <taxon>Sternorrhyncha</taxon>
        <taxon>Aphidomorpha</taxon>
        <taxon>Aphidoidea</taxon>
        <taxon>Aphididae</taxon>
        <taxon>Aphidini</taxon>
        <taxon>Aphis</taxon>
        <taxon>Aphis</taxon>
    </lineage>
</organism>
<keyword evidence="3" id="KW-1185">Reference proteome</keyword>
<evidence type="ECO:0000256" key="1">
    <source>
        <dbReference type="SAM" id="MobiDB-lite"/>
    </source>
</evidence>
<accession>A0A6G0ZT11</accession>
<reference evidence="2 3" key="1">
    <citation type="submission" date="2019-08" db="EMBL/GenBank/DDBJ databases">
        <title>Whole genome of Aphis craccivora.</title>
        <authorList>
            <person name="Voronova N.V."/>
            <person name="Shulinski R.S."/>
            <person name="Bandarenka Y.V."/>
            <person name="Zhorov D.G."/>
            <person name="Warner D."/>
        </authorList>
    </citation>
    <scope>NUCLEOTIDE SEQUENCE [LARGE SCALE GENOMIC DNA]</scope>
    <source>
        <strain evidence="2">180601</strain>
        <tissue evidence="2">Whole Body</tissue>
    </source>
</reference>
<feature type="compositionally biased region" description="Low complexity" evidence="1">
    <location>
        <begin position="35"/>
        <end position="45"/>
    </location>
</feature>
<comment type="caution">
    <text evidence="2">The sequence shown here is derived from an EMBL/GenBank/DDBJ whole genome shotgun (WGS) entry which is preliminary data.</text>
</comment>
<protein>
    <submittedName>
        <fullName evidence="2">Uncharacterized protein</fullName>
    </submittedName>
</protein>
<dbReference type="EMBL" id="VUJU01000004">
    <property type="protein sequence ID" value="KAF0774166.1"/>
    <property type="molecule type" value="Genomic_DNA"/>
</dbReference>
<dbReference type="AlphaFoldDB" id="A0A6G0ZT11"/>
<gene>
    <name evidence="2" type="ORF">FWK35_00001376</name>
</gene>